<dbReference type="EMBL" id="AACS02000004">
    <property type="protein sequence ID" value="EFI27994.1"/>
    <property type="molecule type" value="Genomic_DNA"/>
</dbReference>
<evidence type="ECO:0000313" key="2">
    <source>
        <dbReference type="EMBL" id="EFI27994.1"/>
    </source>
</evidence>
<evidence type="ECO:0000313" key="3">
    <source>
        <dbReference type="Proteomes" id="UP000001861"/>
    </source>
</evidence>
<dbReference type="VEuPathDB" id="FungiDB:CC1G_14486"/>
<organism evidence="2 3">
    <name type="scientific">Coprinopsis cinerea (strain Okayama-7 / 130 / ATCC MYA-4618 / FGSC 9003)</name>
    <name type="common">Inky cap fungus</name>
    <name type="synonym">Hormographiella aspergillata</name>
    <dbReference type="NCBI Taxonomy" id="240176"/>
    <lineage>
        <taxon>Eukaryota</taxon>
        <taxon>Fungi</taxon>
        <taxon>Dikarya</taxon>
        <taxon>Basidiomycota</taxon>
        <taxon>Agaricomycotina</taxon>
        <taxon>Agaricomycetes</taxon>
        <taxon>Agaricomycetidae</taxon>
        <taxon>Agaricales</taxon>
        <taxon>Agaricineae</taxon>
        <taxon>Psathyrellaceae</taxon>
        <taxon>Coprinopsis</taxon>
    </lineage>
</organism>
<feature type="compositionally biased region" description="Gly residues" evidence="1">
    <location>
        <begin position="228"/>
        <end position="243"/>
    </location>
</feature>
<feature type="region of interest" description="Disordered" evidence="1">
    <location>
        <begin position="78"/>
        <end position="247"/>
    </location>
</feature>
<protein>
    <submittedName>
        <fullName evidence="2">Uncharacterized protein</fullName>
    </submittedName>
</protein>
<dbReference type="InParanoid" id="D6RME1"/>
<feature type="compositionally biased region" description="Basic residues" evidence="1">
    <location>
        <begin position="140"/>
        <end position="149"/>
    </location>
</feature>
<reference evidence="2 3" key="1">
    <citation type="journal article" date="2010" name="Proc. Natl. Acad. Sci. U.S.A.">
        <title>Insights into evolution of multicellular fungi from the assembled chromosomes of the mushroom Coprinopsis cinerea (Coprinus cinereus).</title>
        <authorList>
            <person name="Stajich J.E."/>
            <person name="Wilke S.K."/>
            <person name="Ahren D."/>
            <person name="Au C.H."/>
            <person name="Birren B.W."/>
            <person name="Borodovsky M."/>
            <person name="Burns C."/>
            <person name="Canback B."/>
            <person name="Casselton L.A."/>
            <person name="Cheng C.K."/>
            <person name="Deng J."/>
            <person name="Dietrich F.S."/>
            <person name="Fargo D.C."/>
            <person name="Farman M.L."/>
            <person name="Gathman A.C."/>
            <person name="Goldberg J."/>
            <person name="Guigo R."/>
            <person name="Hoegger P.J."/>
            <person name="Hooker J.B."/>
            <person name="Huggins A."/>
            <person name="James T.Y."/>
            <person name="Kamada T."/>
            <person name="Kilaru S."/>
            <person name="Kodira C."/>
            <person name="Kues U."/>
            <person name="Kupfer D."/>
            <person name="Kwan H.S."/>
            <person name="Lomsadze A."/>
            <person name="Li W."/>
            <person name="Lilly W.W."/>
            <person name="Ma L.J."/>
            <person name="Mackey A.J."/>
            <person name="Manning G."/>
            <person name="Martin F."/>
            <person name="Muraguchi H."/>
            <person name="Natvig D.O."/>
            <person name="Palmerini H."/>
            <person name="Ramesh M.A."/>
            <person name="Rehmeyer C.J."/>
            <person name="Roe B.A."/>
            <person name="Shenoy N."/>
            <person name="Stanke M."/>
            <person name="Ter-Hovhannisyan V."/>
            <person name="Tunlid A."/>
            <person name="Velagapudi R."/>
            <person name="Vision T.J."/>
            <person name="Zeng Q."/>
            <person name="Zolan M.E."/>
            <person name="Pukkila P.J."/>
        </authorList>
    </citation>
    <scope>NUCLEOTIDE SEQUENCE [LARGE SCALE GENOMIC DNA]</scope>
    <source>
        <strain evidence="3">Okayama-7 / 130 / ATCC MYA-4618 / FGSC 9003</strain>
    </source>
</reference>
<evidence type="ECO:0000256" key="1">
    <source>
        <dbReference type="SAM" id="MobiDB-lite"/>
    </source>
</evidence>
<feature type="compositionally biased region" description="Low complexity" evidence="1">
    <location>
        <begin position="185"/>
        <end position="197"/>
    </location>
</feature>
<proteinExistence type="predicted"/>
<dbReference type="RefSeq" id="XP_002911488.1">
    <property type="nucleotide sequence ID" value="XM_002911442.1"/>
</dbReference>
<dbReference type="AlphaFoldDB" id="D6RME1"/>
<feature type="compositionally biased region" description="Basic and acidic residues" evidence="1">
    <location>
        <begin position="106"/>
        <end position="133"/>
    </location>
</feature>
<dbReference type="KEGG" id="cci:CC1G_14486"/>
<sequence length="267" mass="28372">MFSFYPTLPPPRHLTTYAPFDAAKRHRLAQAAPKAPGKLTKRKPNPAYEHNCQMVLTDLQKTLGLYVPGVAPTPLPAPSLLPDSSYPPPQALSQSGFTPPASFSKRGLEEEKEKGKEKGKEKEKGKGKEEKKKNPFGSLSRRKSTKARSKSQSPPPLPVLMRGPLNGGSPSVSFGQDAHQHPHSQHASGSGSGSRQAMHQRSQSYGGHQVNGAAAAEPGLKRSNTGVSAGGGGGGRRGSSGRGVDGEPEVIRVCGFVWLWIWSGEGS</sequence>
<comment type="caution">
    <text evidence="2">The sequence shown here is derived from an EMBL/GenBank/DDBJ whole genome shotgun (WGS) entry which is preliminary data.</text>
</comment>
<dbReference type="HOGENOM" id="CLU_1042124_0_0_1"/>
<feature type="compositionally biased region" description="Pro residues" evidence="1">
    <location>
        <begin position="78"/>
        <end position="90"/>
    </location>
</feature>
<keyword evidence="3" id="KW-1185">Reference proteome</keyword>
<dbReference type="Proteomes" id="UP000001861">
    <property type="component" value="Unassembled WGS sequence"/>
</dbReference>
<gene>
    <name evidence="2" type="ORF">CC1G_14486</name>
</gene>
<name>D6RME1_COPC7</name>
<dbReference type="GeneID" id="9378858"/>
<accession>D6RME1</accession>